<keyword evidence="2" id="KW-1185">Reference proteome</keyword>
<protein>
    <submittedName>
        <fullName evidence="1">Uncharacterized protein</fullName>
    </submittedName>
</protein>
<dbReference type="EMBL" id="JBBNAF010000012">
    <property type="protein sequence ID" value="KAK9093141.1"/>
    <property type="molecule type" value="Genomic_DNA"/>
</dbReference>
<dbReference type="Proteomes" id="UP001420932">
    <property type="component" value="Unassembled WGS sequence"/>
</dbReference>
<organism evidence="1 2">
    <name type="scientific">Stephania yunnanensis</name>
    <dbReference type="NCBI Taxonomy" id="152371"/>
    <lineage>
        <taxon>Eukaryota</taxon>
        <taxon>Viridiplantae</taxon>
        <taxon>Streptophyta</taxon>
        <taxon>Embryophyta</taxon>
        <taxon>Tracheophyta</taxon>
        <taxon>Spermatophyta</taxon>
        <taxon>Magnoliopsida</taxon>
        <taxon>Ranunculales</taxon>
        <taxon>Menispermaceae</taxon>
        <taxon>Menispermoideae</taxon>
        <taxon>Cissampelideae</taxon>
        <taxon>Stephania</taxon>
    </lineage>
</organism>
<name>A0AAP0EGN0_9MAGN</name>
<gene>
    <name evidence="1" type="ORF">Syun_028052</name>
</gene>
<dbReference type="AlphaFoldDB" id="A0AAP0EGN0"/>
<proteinExistence type="predicted"/>
<evidence type="ECO:0000313" key="1">
    <source>
        <dbReference type="EMBL" id="KAK9093141.1"/>
    </source>
</evidence>
<sequence>MAGSAWLEFRAYQECGALPGESRGGISSTSRMGVPPHSYLYVVLQRRHCTTDLSLQWRMKGISIGLG</sequence>
<reference evidence="1 2" key="1">
    <citation type="submission" date="2024-01" db="EMBL/GenBank/DDBJ databases">
        <title>Genome assemblies of Stephania.</title>
        <authorList>
            <person name="Yang L."/>
        </authorList>
    </citation>
    <scope>NUCLEOTIDE SEQUENCE [LARGE SCALE GENOMIC DNA]</scope>
    <source>
        <strain evidence="1">YNDBR</strain>
        <tissue evidence="1">Leaf</tissue>
    </source>
</reference>
<comment type="caution">
    <text evidence="1">The sequence shown here is derived from an EMBL/GenBank/DDBJ whole genome shotgun (WGS) entry which is preliminary data.</text>
</comment>
<evidence type="ECO:0000313" key="2">
    <source>
        <dbReference type="Proteomes" id="UP001420932"/>
    </source>
</evidence>
<accession>A0AAP0EGN0</accession>